<dbReference type="OrthoDB" id="25019at2157"/>
<evidence type="ECO:0000313" key="4">
    <source>
        <dbReference type="EMBL" id="MWG34610.1"/>
    </source>
</evidence>
<evidence type="ECO:0000313" key="5">
    <source>
        <dbReference type="Proteomes" id="UP000451471"/>
    </source>
</evidence>
<gene>
    <name evidence="4" type="ORF">GQS65_08930</name>
</gene>
<dbReference type="InterPro" id="IPR008979">
    <property type="entry name" value="Galactose-bd-like_sf"/>
</dbReference>
<protein>
    <submittedName>
        <fullName evidence="4">Prolyl oligopeptidase family serine peptidase</fullName>
    </submittedName>
</protein>
<proteinExistence type="predicted"/>
<keyword evidence="5" id="KW-1185">Reference proteome</keyword>
<dbReference type="RefSeq" id="WP_158204269.1">
    <property type="nucleotide sequence ID" value="NZ_WSZK01000015.1"/>
</dbReference>
<dbReference type="EMBL" id="WSZK01000015">
    <property type="protein sequence ID" value="MWG34610.1"/>
    <property type="molecule type" value="Genomic_DNA"/>
</dbReference>
<reference evidence="4 5" key="1">
    <citation type="submission" date="2019-12" db="EMBL/GenBank/DDBJ databases">
        <title>Halocatena pleomorpha gen. nov. sp. nov., an extremely halophilic archaeon of family Halobacteriaceae isolated from saltpan soil.</title>
        <authorList>
            <person name="Pal Y."/>
            <person name="Verma A."/>
            <person name="Krishnamurthi S."/>
            <person name="Kumar P."/>
        </authorList>
    </citation>
    <scope>NUCLEOTIDE SEQUENCE [LARGE SCALE GENOMIC DNA]</scope>
    <source>
        <strain evidence="4 5">JCM 16495</strain>
    </source>
</reference>
<comment type="caution">
    <text evidence="4">The sequence shown here is derived from an EMBL/GenBank/DDBJ whole genome shotgun (WGS) entry which is preliminary data.</text>
</comment>
<evidence type="ECO:0000259" key="3">
    <source>
        <dbReference type="SMART" id="SM00939"/>
    </source>
</evidence>
<accession>A0A6B0GIZ8</accession>
<keyword evidence="1" id="KW-0378">Hydrolase</keyword>
<dbReference type="InterPro" id="IPR013736">
    <property type="entry name" value="Xaa-Pro_dipept_C"/>
</dbReference>
<feature type="region of interest" description="Disordered" evidence="2">
    <location>
        <begin position="473"/>
        <end position="556"/>
    </location>
</feature>
<dbReference type="PANTHER" id="PTHR22946">
    <property type="entry name" value="DIENELACTONE HYDROLASE DOMAIN-CONTAINING PROTEIN-RELATED"/>
    <property type="match status" value="1"/>
</dbReference>
<dbReference type="Pfam" id="PF02129">
    <property type="entry name" value="Peptidase_S15"/>
    <property type="match status" value="1"/>
</dbReference>
<evidence type="ECO:0000256" key="2">
    <source>
        <dbReference type="SAM" id="MobiDB-lite"/>
    </source>
</evidence>
<dbReference type="PANTHER" id="PTHR22946:SF9">
    <property type="entry name" value="POLYKETIDE TRANSFERASE AF380"/>
    <property type="match status" value="1"/>
</dbReference>
<dbReference type="SMART" id="SM00939">
    <property type="entry name" value="PepX_C"/>
    <property type="match status" value="1"/>
</dbReference>
<evidence type="ECO:0000256" key="1">
    <source>
        <dbReference type="ARBA" id="ARBA00022801"/>
    </source>
</evidence>
<sequence>MDSTRREFLTYSAMVAAGVGLFSDRGVGAAPQADGEFAVTDSLDVESFDGTTIEATLFEPAVDGEVPAILMTHGWGGTRADRRPLAEFYASNGYVVLTYDSRGFGDSGGEVGVDGPNEVGDVVALLTWLAGRESVQTDGPENPRVGMDGYSYGAGIQLQSAITEDRLDALVPRWAWHDLRFSNDPNRVLKWAWFFGLYQSGIANGEPNDRFLDLSRQAVENREASPELRRFWETRSPVGKLGRIETPTLLVSGWEDRLFTPNEAFANYRGLRDTGTDTRLVLYDFGHDFVDSGGPTPTQTQFADTAALAWFDQHLKDGEDADVAPVTLYRSQSETFEEYDALPDGADPASLGTARPGRETRLHGDDADGVSFDFHVREGFDLVGTPRCWLDVTPHDESGSSAPHLFGALYDVAPSGEATLLKDQVAATLVEDAGLLAFDLVGVERHVAAGHTLRLSLTLNDDALVESAVPFEDGLHVDSDPEDAVTVHHSRTDPSTLAVPTLDGPVELAGRPGQSGTGNGKENRKGGESGENGHGKGTGGGESGGNGNGNGGGEGN</sequence>
<dbReference type="SUPFAM" id="SSF53474">
    <property type="entry name" value="alpha/beta-Hydrolases"/>
    <property type="match status" value="1"/>
</dbReference>
<dbReference type="SUPFAM" id="SSF49785">
    <property type="entry name" value="Galactose-binding domain-like"/>
    <property type="match status" value="1"/>
</dbReference>
<feature type="compositionally biased region" description="Gly residues" evidence="2">
    <location>
        <begin position="535"/>
        <end position="556"/>
    </location>
</feature>
<dbReference type="Proteomes" id="UP000451471">
    <property type="component" value="Unassembled WGS sequence"/>
</dbReference>
<dbReference type="InterPro" id="IPR006311">
    <property type="entry name" value="TAT_signal"/>
</dbReference>
<feature type="compositionally biased region" description="Basic and acidic residues" evidence="2">
    <location>
        <begin position="521"/>
        <end position="534"/>
    </location>
</feature>
<name>A0A6B0GIZ8_9EURY</name>
<organism evidence="4 5">
    <name type="scientific">Halomarina oriensis</name>
    <dbReference type="NCBI Taxonomy" id="671145"/>
    <lineage>
        <taxon>Archaea</taxon>
        <taxon>Methanobacteriati</taxon>
        <taxon>Methanobacteriota</taxon>
        <taxon>Stenosarchaea group</taxon>
        <taxon>Halobacteria</taxon>
        <taxon>Halobacteriales</taxon>
        <taxon>Natronomonadaceae</taxon>
        <taxon>Halomarina</taxon>
    </lineage>
</organism>
<dbReference type="Gene3D" id="2.60.120.260">
    <property type="entry name" value="Galactose-binding domain-like"/>
    <property type="match status" value="1"/>
</dbReference>
<feature type="domain" description="Xaa-Pro dipeptidyl-peptidase C-terminal" evidence="3">
    <location>
        <begin position="308"/>
        <end position="498"/>
    </location>
</feature>
<dbReference type="InterPro" id="IPR050261">
    <property type="entry name" value="FrsA_esterase"/>
</dbReference>
<dbReference type="PROSITE" id="PS51318">
    <property type="entry name" value="TAT"/>
    <property type="match status" value="1"/>
</dbReference>
<dbReference type="GO" id="GO:0008239">
    <property type="term" value="F:dipeptidyl-peptidase activity"/>
    <property type="evidence" value="ECO:0007669"/>
    <property type="project" value="InterPro"/>
</dbReference>
<dbReference type="Gene3D" id="3.40.50.1820">
    <property type="entry name" value="alpha/beta hydrolase"/>
    <property type="match status" value="1"/>
</dbReference>
<dbReference type="InterPro" id="IPR000383">
    <property type="entry name" value="Xaa-Pro-like_dom"/>
</dbReference>
<dbReference type="InterPro" id="IPR029058">
    <property type="entry name" value="AB_hydrolase_fold"/>
</dbReference>
<dbReference type="GO" id="GO:0016788">
    <property type="term" value="F:hydrolase activity, acting on ester bonds"/>
    <property type="evidence" value="ECO:0007669"/>
    <property type="project" value="UniProtKB-ARBA"/>
</dbReference>
<dbReference type="AlphaFoldDB" id="A0A6B0GIZ8"/>
<feature type="region of interest" description="Disordered" evidence="2">
    <location>
        <begin position="340"/>
        <end position="363"/>
    </location>
</feature>